<dbReference type="GO" id="GO:1990904">
    <property type="term" value="C:ribonucleoprotein complex"/>
    <property type="evidence" value="ECO:0007669"/>
    <property type="project" value="UniProtKB-KW"/>
</dbReference>
<comment type="similarity">
    <text evidence="1 4">Belongs to the universal ribosomal protein uL23 family.</text>
</comment>
<dbReference type="PANTHER" id="PTHR11620">
    <property type="entry name" value="60S RIBOSOMAL PROTEIN L23A"/>
    <property type="match status" value="1"/>
</dbReference>
<dbReference type="OrthoDB" id="9797862at2"/>
<reference evidence="5 6" key="1">
    <citation type="submission" date="2018-06" db="EMBL/GenBank/DDBJ databases">
        <title>Genomic Encyclopedia of Archaeal and Bacterial Type Strains, Phase II (KMG-II): from individual species to whole genera.</title>
        <authorList>
            <person name="Goeker M."/>
        </authorList>
    </citation>
    <scope>NUCLEOTIDE SEQUENCE [LARGE SCALE GENOMIC DNA]</scope>
    <source>
        <strain evidence="5 6">DSM 21851</strain>
    </source>
</reference>
<dbReference type="NCBIfam" id="NF004363">
    <property type="entry name" value="PRK05738.2-4"/>
    <property type="match status" value="1"/>
</dbReference>
<dbReference type="SUPFAM" id="SSF54189">
    <property type="entry name" value="Ribosomal proteins S24e, L23 and L15e"/>
    <property type="match status" value="1"/>
</dbReference>
<dbReference type="HAMAP" id="MF_01369_B">
    <property type="entry name" value="Ribosomal_uL23_B"/>
    <property type="match status" value="1"/>
</dbReference>
<dbReference type="GO" id="GO:0006412">
    <property type="term" value="P:translation"/>
    <property type="evidence" value="ECO:0007669"/>
    <property type="project" value="UniProtKB-UniRule"/>
</dbReference>
<comment type="caution">
    <text evidence="5">The sequence shown here is derived from an EMBL/GenBank/DDBJ whole genome shotgun (WGS) entry which is preliminary data.</text>
</comment>
<dbReference type="Pfam" id="PF00276">
    <property type="entry name" value="Ribosomal_L23"/>
    <property type="match status" value="1"/>
</dbReference>
<evidence type="ECO:0000256" key="3">
    <source>
        <dbReference type="ARBA" id="ARBA00023274"/>
    </source>
</evidence>
<keyword evidence="3 4" id="KW-0687">Ribonucleoprotein</keyword>
<dbReference type="Proteomes" id="UP000248790">
    <property type="component" value="Unassembled WGS sequence"/>
</dbReference>
<proteinExistence type="inferred from homology"/>
<sequence length="97" mass="10732">MENVLKRPIITEKVTAQNKKGQYGFEVSMNANKIEIKKAVEKLYGVTVTEVNTMRCIGHKKSKSTKKGAITSGRTSTWKKAIVTVAEGEIIDIYAEA</sequence>
<dbReference type="InterPro" id="IPR012678">
    <property type="entry name" value="Ribosomal_uL23/eL15/eS24_sf"/>
</dbReference>
<protein>
    <recommendedName>
        <fullName evidence="4">Large ribosomal subunit protein uL23</fullName>
    </recommendedName>
</protein>
<accession>A0A327X5K6</accession>
<evidence type="ECO:0000313" key="5">
    <source>
        <dbReference type="EMBL" id="RAK01939.1"/>
    </source>
</evidence>
<dbReference type="InterPro" id="IPR012677">
    <property type="entry name" value="Nucleotide-bd_a/b_plait_sf"/>
</dbReference>
<dbReference type="GO" id="GO:0019843">
    <property type="term" value="F:rRNA binding"/>
    <property type="evidence" value="ECO:0007669"/>
    <property type="project" value="UniProtKB-UniRule"/>
</dbReference>
<dbReference type="Gene3D" id="3.30.70.330">
    <property type="match status" value="1"/>
</dbReference>
<dbReference type="InterPro" id="IPR013025">
    <property type="entry name" value="Ribosomal_uL23-like"/>
</dbReference>
<dbReference type="EMBL" id="QLMC01000001">
    <property type="protein sequence ID" value="RAK01939.1"/>
    <property type="molecule type" value="Genomic_DNA"/>
</dbReference>
<evidence type="ECO:0000256" key="2">
    <source>
        <dbReference type="ARBA" id="ARBA00022980"/>
    </source>
</evidence>
<keyword evidence="4" id="KW-0694">RNA-binding</keyword>
<organism evidence="5 6">
    <name type="scientific">Larkinella arboricola</name>
    <dbReference type="NCBI Taxonomy" id="643671"/>
    <lineage>
        <taxon>Bacteria</taxon>
        <taxon>Pseudomonadati</taxon>
        <taxon>Bacteroidota</taxon>
        <taxon>Cytophagia</taxon>
        <taxon>Cytophagales</taxon>
        <taxon>Spirosomataceae</taxon>
        <taxon>Larkinella</taxon>
    </lineage>
</organism>
<gene>
    <name evidence="4" type="primary">rplW</name>
    <name evidence="5" type="ORF">LX87_00053</name>
</gene>
<dbReference type="GO" id="GO:0003735">
    <property type="term" value="F:structural constituent of ribosome"/>
    <property type="evidence" value="ECO:0007669"/>
    <property type="project" value="InterPro"/>
</dbReference>
<dbReference type="GO" id="GO:0005840">
    <property type="term" value="C:ribosome"/>
    <property type="evidence" value="ECO:0007669"/>
    <property type="project" value="UniProtKB-KW"/>
</dbReference>
<keyword evidence="4" id="KW-0699">rRNA-binding</keyword>
<comment type="function">
    <text evidence="4">One of the early assembly proteins it binds 23S rRNA. One of the proteins that surrounds the polypeptide exit tunnel on the outside of the ribosome. Forms the main docking site for trigger factor binding to the ribosome.</text>
</comment>
<keyword evidence="2 4" id="KW-0689">Ribosomal protein</keyword>
<keyword evidence="6" id="KW-1185">Reference proteome</keyword>
<evidence type="ECO:0000313" key="6">
    <source>
        <dbReference type="Proteomes" id="UP000248790"/>
    </source>
</evidence>
<evidence type="ECO:0000256" key="1">
    <source>
        <dbReference type="ARBA" id="ARBA00006700"/>
    </source>
</evidence>
<comment type="subunit">
    <text evidence="4">Part of the 50S ribosomal subunit. Contacts protein L29, and trigger factor when it is bound to the ribosome.</text>
</comment>
<dbReference type="AlphaFoldDB" id="A0A327X5K6"/>
<dbReference type="RefSeq" id="WP_111626179.1">
    <property type="nucleotide sequence ID" value="NZ_QLMC01000001.1"/>
</dbReference>
<name>A0A327X5K6_LARAB</name>
<evidence type="ECO:0000256" key="4">
    <source>
        <dbReference type="HAMAP-Rule" id="MF_01369"/>
    </source>
</evidence>